<dbReference type="Proteomes" id="UP000267841">
    <property type="component" value="Unassembled WGS sequence"/>
</dbReference>
<name>A0A497XSH6_9AQUI</name>
<evidence type="ECO:0000313" key="1">
    <source>
        <dbReference type="EMBL" id="RLJ69873.1"/>
    </source>
</evidence>
<dbReference type="OrthoDB" id="9895422at2"/>
<reference evidence="1 2" key="1">
    <citation type="submission" date="2018-10" db="EMBL/GenBank/DDBJ databases">
        <title>Genomic Encyclopedia of Archaeal and Bacterial Type Strains, Phase II (KMG-II): from individual species to whole genera.</title>
        <authorList>
            <person name="Goeker M."/>
        </authorList>
    </citation>
    <scope>NUCLEOTIDE SEQUENCE [LARGE SCALE GENOMIC DNA]</scope>
    <source>
        <strain evidence="1 2">DSM 16510</strain>
    </source>
</reference>
<organism evidence="1 2">
    <name type="scientific">Hydrogenivirga caldilitoris</name>
    <dbReference type="NCBI Taxonomy" id="246264"/>
    <lineage>
        <taxon>Bacteria</taxon>
        <taxon>Pseudomonadati</taxon>
        <taxon>Aquificota</taxon>
        <taxon>Aquificia</taxon>
        <taxon>Aquificales</taxon>
        <taxon>Aquificaceae</taxon>
        <taxon>Hydrogenivirga</taxon>
    </lineage>
</organism>
<dbReference type="RefSeq" id="WP_121008791.1">
    <property type="nucleotide sequence ID" value="NZ_RCCJ01000001.1"/>
</dbReference>
<accession>A0A497XSH6</accession>
<dbReference type="EMBL" id="RCCJ01000001">
    <property type="protein sequence ID" value="RLJ69873.1"/>
    <property type="molecule type" value="Genomic_DNA"/>
</dbReference>
<dbReference type="AlphaFoldDB" id="A0A497XSH6"/>
<proteinExistence type="predicted"/>
<keyword evidence="2" id="KW-1185">Reference proteome</keyword>
<protein>
    <submittedName>
        <fullName evidence="1">Uncharacterized protein</fullName>
    </submittedName>
</protein>
<evidence type="ECO:0000313" key="2">
    <source>
        <dbReference type="Proteomes" id="UP000267841"/>
    </source>
</evidence>
<comment type="caution">
    <text evidence="1">The sequence shown here is derived from an EMBL/GenBank/DDBJ whole genome shotgun (WGS) entry which is preliminary data.</text>
</comment>
<gene>
    <name evidence="1" type="ORF">BCF55_0130</name>
</gene>
<sequence>MEGIEEKLSRIKERLLDPFNVENLEKDFEELLGLMKKAAPEELEKARGEFEEVKKLLSRNLSIISGSLKPILERGQGGLFSRRV</sequence>